<organism evidence="5 6">
    <name type="scientific">Trichonephila inaurata madagascariensis</name>
    <dbReference type="NCBI Taxonomy" id="2747483"/>
    <lineage>
        <taxon>Eukaryota</taxon>
        <taxon>Metazoa</taxon>
        <taxon>Ecdysozoa</taxon>
        <taxon>Arthropoda</taxon>
        <taxon>Chelicerata</taxon>
        <taxon>Arachnida</taxon>
        <taxon>Araneae</taxon>
        <taxon>Araneomorphae</taxon>
        <taxon>Entelegynae</taxon>
        <taxon>Araneoidea</taxon>
        <taxon>Nephilidae</taxon>
        <taxon>Trichonephila</taxon>
        <taxon>Trichonephila inaurata</taxon>
    </lineage>
</organism>
<dbReference type="InterPro" id="IPR036116">
    <property type="entry name" value="FN3_sf"/>
</dbReference>
<evidence type="ECO:0000256" key="2">
    <source>
        <dbReference type="ARBA" id="ARBA00023157"/>
    </source>
</evidence>
<dbReference type="PANTHER" id="PTHR44170">
    <property type="entry name" value="PROTEIN SIDEKICK"/>
    <property type="match status" value="1"/>
</dbReference>
<dbReference type="GO" id="GO:0030154">
    <property type="term" value="P:cell differentiation"/>
    <property type="evidence" value="ECO:0007669"/>
    <property type="project" value="UniProtKB-ARBA"/>
</dbReference>
<dbReference type="SMART" id="SM00408">
    <property type="entry name" value="IGc2"/>
    <property type="match status" value="1"/>
</dbReference>
<dbReference type="SUPFAM" id="SSF49265">
    <property type="entry name" value="Fibronectin type III"/>
    <property type="match status" value="1"/>
</dbReference>
<keyword evidence="1" id="KW-0677">Repeat</keyword>
<dbReference type="InterPro" id="IPR013098">
    <property type="entry name" value="Ig_I-set"/>
</dbReference>
<feature type="domain" description="Ig-like" evidence="3">
    <location>
        <begin position="17"/>
        <end position="104"/>
    </location>
</feature>
<dbReference type="InterPro" id="IPR013783">
    <property type="entry name" value="Ig-like_fold"/>
</dbReference>
<accession>A0A8X7CIM1</accession>
<evidence type="ECO:0000313" key="6">
    <source>
        <dbReference type="Proteomes" id="UP000886998"/>
    </source>
</evidence>
<reference evidence="5" key="1">
    <citation type="submission" date="2020-08" db="EMBL/GenBank/DDBJ databases">
        <title>Multicomponent nature underlies the extraordinary mechanical properties of spider dragline silk.</title>
        <authorList>
            <person name="Kono N."/>
            <person name="Nakamura H."/>
            <person name="Mori M."/>
            <person name="Yoshida Y."/>
            <person name="Ohtoshi R."/>
            <person name="Malay A.D."/>
            <person name="Moran D.A.P."/>
            <person name="Tomita M."/>
            <person name="Numata K."/>
            <person name="Arakawa K."/>
        </authorList>
    </citation>
    <scope>NUCLEOTIDE SEQUENCE</scope>
</reference>
<dbReference type="CDD" id="cd00096">
    <property type="entry name" value="Ig"/>
    <property type="match status" value="1"/>
</dbReference>
<dbReference type="Pfam" id="PF07679">
    <property type="entry name" value="I-set"/>
    <property type="match status" value="1"/>
</dbReference>
<dbReference type="GO" id="GO:0098609">
    <property type="term" value="P:cell-cell adhesion"/>
    <property type="evidence" value="ECO:0007669"/>
    <property type="project" value="TreeGrafter"/>
</dbReference>
<dbReference type="CDD" id="cd00063">
    <property type="entry name" value="FN3"/>
    <property type="match status" value="1"/>
</dbReference>
<dbReference type="InterPro" id="IPR003961">
    <property type="entry name" value="FN3_dom"/>
</dbReference>
<dbReference type="InterPro" id="IPR003598">
    <property type="entry name" value="Ig_sub2"/>
</dbReference>
<dbReference type="InterPro" id="IPR036179">
    <property type="entry name" value="Ig-like_dom_sf"/>
</dbReference>
<proteinExistence type="predicted"/>
<dbReference type="PANTHER" id="PTHR44170:SF6">
    <property type="entry name" value="CONTACTIN"/>
    <property type="match status" value="1"/>
</dbReference>
<dbReference type="GO" id="GO:0009653">
    <property type="term" value="P:anatomical structure morphogenesis"/>
    <property type="evidence" value="ECO:0007669"/>
    <property type="project" value="UniProtKB-ARBA"/>
</dbReference>
<dbReference type="AlphaFoldDB" id="A0A8X7CIM1"/>
<dbReference type="Gene3D" id="2.60.40.10">
    <property type="entry name" value="Immunoglobulins"/>
    <property type="match status" value="2"/>
</dbReference>
<dbReference type="PROSITE" id="PS50853">
    <property type="entry name" value="FN3"/>
    <property type="match status" value="1"/>
</dbReference>
<comment type="caution">
    <text evidence="5">The sequence shown here is derived from an EMBL/GenBank/DDBJ whole genome shotgun (WGS) entry which is preliminary data.</text>
</comment>
<dbReference type="InterPro" id="IPR007110">
    <property type="entry name" value="Ig-like_dom"/>
</dbReference>
<dbReference type="Proteomes" id="UP000886998">
    <property type="component" value="Unassembled WGS sequence"/>
</dbReference>
<evidence type="ECO:0000259" key="3">
    <source>
        <dbReference type="PROSITE" id="PS50835"/>
    </source>
</evidence>
<protein>
    <submittedName>
        <fullName evidence="5">Hemicentin-1</fullName>
    </submittedName>
</protein>
<keyword evidence="2" id="KW-1015">Disulfide bond</keyword>
<gene>
    <name evidence="5" type="primary">HMCN1_2</name>
    <name evidence="5" type="ORF">TNIN_59351</name>
</gene>
<name>A0A8X7CIM1_9ARAC</name>
<dbReference type="PROSITE" id="PS50835">
    <property type="entry name" value="IG_LIKE"/>
    <property type="match status" value="1"/>
</dbReference>
<keyword evidence="6" id="KW-1185">Reference proteome</keyword>
<evidence type="ECO:0000313" key="5">
    <source>
        <dbReference type="EMBL" id="GFY68526.1"/>
    </source>
</evidence>
<sequence length="253" mass="28338">MDIAFSKDTHLHLLDKPVWKEGDIDTFYAVVGSTGNLTCEAISEPPPTFEWFKGPALLGNSKIYKLFNGKYKSTLQVKVQSPSNLGNYLCLVSNTVGEIQKDMFLLEGVLPNTPSFTLASEEPGVLGVTIFPSPQDILPLTGYKIQWKQAETSWKHAREYLTSAGNEFLIQDLDFDTDYAVRVSAQNEIGFSNFTEIFFQRTKGLVAENIGNGSKVLSSTFNKSPPSRQKMFWASPYFVIIATWIFRHPSMIS</sequence>
<dbReference type="GO" id="GO:0016020">
    <property type="term" value="C:membrane"/>
    <property type="evidence" value="ECO:0007669"/>
    <property type="project" value="UniProtKB-SubCell"/>
</dbReference>
<dbReference type="EMBL" id="BMAV01017107">
    <property type="protein sequence ID" value="GFY68526.1"/>
    <property type="molecule type" value="Genomic_DNA"/>
</dbReference>
<dbReference type="Pfam" id="PF00041">
    <property type="entry name" value="fn3"/>
    <property type="match status" value="1"/>
</dbReference>
<evidence type="ECO:0000256" key="1">
    <source>
        <dbReference type="ARBA" id="ARBA00022737"/>
    </source>
</evidence>
<dbReference type="SUPFAM" id="SSF48726">
    <property type="entry name" value="Immunoglobulin"/>
    <property type="match status" value="1"/>
</dbReference>
<feature type="domain" description="Fibronectin type-III" evidence="4">
    <location>
        <begin position="110"/>
        <end position="205"/>
    </location>
</feature>
<dbReference type="OrthoDB" id="9355041at2759"/>
<evidence type="ECO:0000259" key="4">
    <source>
        <dbReference type="PROSITE" id="PS50853"/>
    </source>
</evidence>